<proteinExistence type="predicted"/>
<evidence type="ECO:0000313" key="1">
    <source>
        <dbReference type="EMBL" id="CRZ24294.1"/>
    </source>
</evidence>
<reference evidence="1" key="1">
    <citation type="journal article" date="2007" name="Science">
        <title>Draft genome of the filarial nematode parasite Brugia malayi.</title>
        <authorList>
            <person name="Ghedin E."/>
            <person name="Wang S."/>
            <person name="Spiro D."/>
            <person name="Caler E."/>
            <person name="Zhao Q."/>
            <person name="Crabtree J."/>
            <person name="Allen J.E."/>
            <person name="Delcher A.L."/>
            <person name="Guiliano D.B."/>
            <person name="Miranda-Saavedra D."/>
            <person name="Angiuoli S.V."/>
            <person name="Creasy T."/>
            <person name="Amedeo P."/>
            <person name="Haas B."/>
            <person name="El-Sayed N.M."/>
            <person name="Wortman J.R."/>
            <person name="Feldblyum T."/>
            <person name="Tallon L."/>
            <person name="Schatz M."/>
            <person name="Shumway M."/>
            <person name="Koo H."/>
            <person name="Salzberg S.L."/>
            <person name="Schobel S."/>
            <person name="Pertea M."/>
            <person name="Pop M."/>
            <person name="White O."/>
            <person name="Barton G.J."/>
            <person name="Carlow C.K."/>
            <person name="Crawford M.J."/>
            <person name="Daub J."/>
            <person name="Dimmic M.W."/>
            <person name="Estes C.F."/>
            <person name="Foster J.M."/>
            <person name="Ganatra M."/>
            <person name="Gregory W.F."/>
            <person name="Johnson N.M."/>
            <person name="Jin J."/>
            <person name="Komuniecki R."/>
            <person name="Korf I."/>
            <person name="Kumar S."/>
            <person name="Laney S."/>
            <person name="Li B.W."/>
            <person name="Li W."/>
            <person name="Lindblom T.H."/>
            <person name="Lustigman S."/>
            <person name="Ma D."/>
            <person name="Maina C.V."/>
            <person name="Martin D.M."/>
            <person name="McCarter J.P."/>
            <person name="McReynolds L."/>
            <person name="Mitreva M."/>
            <person name="Nutman T.B."/>
            <person name="Parkinson J."/>
            <person name="Peregrin-Alvarez J.M."/>
            <person name="Poole C."/>
            <person name="Ren Q."/>
            <person name="Saunders L."/>
            <person name="Sluder A.E."/>
            <person name="Smith K."/>
            <person name="Stanke M."/>
            <person name="Unnasch T.R."/>
            <person name="Ware J."/>
            <person name="Wei A.D."/>
            <person name="Weil G."/>
            <person name="Williams D.J."/>
            <person name="Zhang Y."/>
            <person name="Williams S.A."/>
            <person name="Fraser-Liggett C."/>
            <person name="Slatko B."/>
            <person name="Blaxter M.L."/>
            <person name="Scott A.L."/>
        </authorList>
    </citation>
    <scope>NUCLEOTIDE SEQUENCE</scope>
    <source>
        <strain evidence="1">FR3</strain>
    </source>
</reference>
<organism evidence="1">
    <name type="scientific">Brugia malayi</name>
    <name type="common">Filarial nematode worm</name>
    <dbReference type="NCBI Taxonomy" id="6279"/>
    <lineage>
        <taxon>Eukaryota</taxon>
        <taxon>Metazoa</taxon>
        <taxon>Ecdysozoa</taxon>
        <taxon>Nematoda</taxon>
        <taxon>Chromadorea</taxon>
        <taxon>Rhabditida</taxon>
        <taxon>Spirurina</taxon>
        <taxon>Spiruromorpha</taxon>
        <taxon>Filarioidea</taxon>
        <taxon>Onchocercidae</taxon>
        <taxon>Brugia</taxon>
    </lineage>
</organism>
<dbReference type="EMBL" id="LN856957">
    <property type="protein sequence ID" value="CRZ24294.1"/>
    <property type="molecule type" value="Genomic_DNA"/>
</dbReference>
<protein>
    <submittedName>
        <fullName evidence="1">Bm2366</fullName>
    </submittedName>
</protein>
<dbReference type="AlphaFoldDB" id="A0A0H5S818"/>
<accession>A0A0H5S818</accession>
<name>A0A0H5S818_BRUMA</name>
<sequence length="56" mass="6294">MPTISIVIQRDGGVVEREYPDVSLKIWVVRVRLALVWFLGSVLLGKEIVACYGSDF</sequence>
<gene>
    <name evidence="1" type="primary">Bm2366</name>
    <name evidence="1" type="ORF">BM_Bm2366</name>
</gene>
<reference evidence="1" key="2">
    <citation type="submission" date="2012-12" db="EMBL/GenBank/DDBJ databases">
        <authorList>
            <person name="Gao Y.W."/>
            <person name="Fan S.T."/>
            <person name="Sun H.T."/>
            <person name="Wang Z."/>
            <person name="Gao X.L."/>
            <person name="Li Y.G."/>
            <person name="Wang T.C."/>
            <person name="Zhang K."/>
            <person name="Xu W.W."/>
            <person name="Yu Z.J."/>
            <person name="Xia X.Z."/>
        </authorList>
    </citation>
    <scope>NUCLEOTIDE SEQUENCE</scope>
    <source>
        <strain evidence="1">FR3</strain>
    </source>
</reference>